<keyword evidence="3" id="KW-0472">Membrane</keyword>
<dbReference type="SUPFAM" id="SSF103190">
    <property type="entry name" value="Sensory domain-like"/>
    <property type="match status" value="1"/>
</dbReference>
<dbReference type="AlphaFoldDB" id="A0A7W8G9L5"/>
<dbReference type="CDD" id="cd18773">
    <property type="entry name" value="PDC1_HK_sensor"/>
    <property type="match status" value="1"/>
</dbReference>
<organism evidence="5 6">
    <name type="scientific">Treponema ruminis</name>
    <dbReference type="NCBI Taxonomy" id="744515"/>
    <lineage>
        <taxon>Bacteria</taxon>
        <taxon>Pseudomonadati</taxon>
        <taxon>Spirochaetota</taxon>
        <taxon>Spirochaetia</taxon>
        <taxon>Spirochaetales</taxon>
        <taxon>Treponemataceae</taxon>
        <taxon>Treponema</taxon>
    </lineage>
</organism>
<feature type="transmembrane region" description="Helical" evidence="3">
    <location>
        <begin position="271"/>
        <end position="293"/>
    </location>
</feature>
<evidence type="ECO:0000313" key="5">
    <source>
        <dbReference type="EMBL" id="MBB5226387.1"/>
    </source>
</evidence>
<protein>
    <recommendedName>
        <fullName evidence="1">diguanylate cyclase</fullName>
        <ecNumber evidence="1">2.7.7.65</ecNumber>
    </recommendedName>
</protein>
<keyword evidence="3" id="KW-0812">Transmembrane</keyword>
<proteinExistence type="predicted"/>
<dbReference type="EC" id="2.7.7.65" evidence="1"/>
<gene>
    <name evidence="5" type="ORF">HNP76_001760</name>
</gene>
<evidence type="ECO:0000259" key="4">
    <source>
        <dbReference type="PROSITE" id="PS50887"/>
    </source>
</evidence>
<dbReference type="SMART" id="SM00267">
    <property type="entry name" value="GGDEF"/>
    <property type="match status" value="1"/>
</dbReference>
<reference evidence="5 6" key="1">
    <citation type="submission" date="2020-08" db="EMBL/GenBank/DDBJ databases">
        <title>Genomic Encyclopedia of Type Strains, Phase IV (KMG-IV): sequencing the most valuable type-strain genomes for metagenomic binning, comparative biology and taxonomic classification.</title>
        <authorList>
            <person name="Goeker M."/>
        </authorList>
    </citation>
    <scope>NUCLEOTIDE SEQUENCE [LARGE SCALE GENOMIC DNA]</scope>
    <source>
        <strain evidence="5 6">DSM 103462</strain>
    </source>
</reference>
<dbReference type="EMBL" id="JACHFQ010000005">
    <property type="protein sequence ID" value="MBB5226387.1"/>
    <property type="molecule type" value="Genomic_DNA"/>
</dbReference>
<dbReference type="GO" id="GO:0052621">
    <property type="term" value="F:diguanylate cyclase activity"/>
    <property type="evidence" value="ECO:0007669"/>
    <property type="project" value="UniProtKB-EC"/>
</dbReference>
<comment type="catalytic activity">
    <reaction evidence="2">
        <text>2 GTP = 3',3'-c-di-GMP + 2 diphosphate</text>
        <dbReference type="Rhea" id="RHEA:24898"/>
        <dbReference type="ChEBI" id="CHEBI:33019"/>
        <dbReference type="ChEBI" id="CHEBI:37565"/>
        <dbReference type="ChEBI" id="CHEBI:58805"/>
        <dbReference type="EC" id="2.7.7.65"/>
    </reaction>
</comment>
<dbReference type="InterPro" id="IPR029151">
    <property type="entry name" value="Sensor-like_sf"/>
</dbReference>
<name>A0A7W8G9L5_9SPIR</name>
<dbReference type="InterPro" id="IPR050469">
    <property type="entry name" value="Diguanylate_Cyclase"/>
</dbReference>
<dbReference type="InterPro" id="IPR043128">
    <property type="entry name" value="Rev_trsase/Diguanyl_cyclase"/>
</dbReference>
<dbReference type="SUPFAM" id="SSF55073">
    <property type="entry name" value="Nucleotide cyclase"/>
    <property type="match status" value="1"/>
</dbReference>
<dbReference type="PANTHER" id="PTHR45138:SF9">
    <property type="entry name" value="DIGUANYLATE CYCLASE DGCM-RELATED"/>
    <property type="match status" value="1"/>
</dbReference>
<evidence type="ECO:0000313" key="6">
    <source>
        <dbReference type="Proteomes" id="UP000518887"/>
    </source>
</evidence>
<keyword evidence="6" id="KW-1185">Reference proteome</keyword>
<dbReference type="PANTHER" id="PTHR45138">
    <property type="entry name" value="REGULATORY COMPONENTS OF SENSORY TRANSDUCTION SYSTEM"/>
    <property type="match status" value="1"/>
</dbReference>
<comment type="caution">
    <text evidence="5">The sequence shown here is derived from an EMBL/GenBank/DDBJ whole genome shotgun (WGS) entry which is preliminary data.</text>
</comment>
<dbReference type="InterPro" id="IPR000160">
    <property type="entry name" value="GGDEF_dom"/>
</dbReference>
<dbReference type="NCBIfam" id="TIGR00254">
    <property type="entry name" value="GGDEF"/>
    <property type="match status" value="1"/>
</dbReference>
<feature type="domain" description="GGDEF" evidence="4">
    <location>
        <begin position="336"/>
        <end position="455"/>
    </location>
</feature>
<dbReference type="CDD" id="cd01949">
    <property type="entry name" value="GGDEF"/>
    <property type="match status" value="1"/>
</dbReference>
<dbReference type="Proteomes" id="UP000518887">
    <property type="component" value="Unassembled WGS sequence"/>
</dbReference>
<accession>A0A7W8G9L5</accession>
<dbReference type="InterPro" id="IPR029787">
    <property type="entry name" value="Nucleotide_cyclase"/>
</dbReference>
<dbReference type="PROSITE" id="PS50887">
    <property type="entry name" value="GGDEF"/>
    <property type="match status" value="1"/>
</dbReference>
<dbReference type="Pfam" id="PF00990">
    <property type="entry name" value="GGDEF"/>
    <property type="match status" value="1"/>
</dbReference>
<evidence type="ECO:0000256" key="3">
    <source>
        <dbReference type="SAM" id="Phobius"/>
    </source>
</evidence>
<dbReference type="Gene3D" id="3.30.70.270">
    <property type="match status" value="1"/>
</dbReference>
<evidence type="ECO:0000256" key="1">
    <source>
        <dbReference type="ARBA" id="ARBA00012528"/>
    </source>
</evidence>
<dbReference type="RefSeq" id="WP_184659598.1">
    <property type="nucleotide sequence ID" value="NZ_CP031518.1"/>
</dbReference>
<evidence type="ECO:0000256" key="2">
    <source>
        <dbReference type="ARBA" id="ARBA00034247"/>
    </source>
</evidence>
<keyword evidence="3" id="KW-1133">Transmembrane helix</keyword>
<sequence length="455" mass="51444">MSKKLVITILVFASALVISLLTPSILRSARRDTQKTDLIANHFHDSLYAAIGKPFVISQYMSADTFLLNALKSEENMSEDQMEDLLADYLASIRKKFGYLVAFVISEKTRRYYTSSGIAKIINPQRDPYDSWFQLFLDSGQDLRLETDRDEVYDYRWTVFVNARVEDSDGKLVGVCGIGVFMDDLQKLLSDAESEYGLKINLIDAEGLVQVDTDSSNIKNAYISEAIADNATEKEFVYTPQSFGGFRMTRYMADLGWYLVVHDIGSGEKRIGITFLVITLYLLLLLILIADLWGQKDIPSHRFQKPQTIEDSLTGLPNRNYLKESFGELGIFNTTRYKSLVMFDIDKFKVENETKDGDEVILGVVKYAKDIIGDKGIMFRWSGDEFVIFYEVLSDEAEIKFNEFCSLVKDNLDVSVSVGVVAVDLSQSIKTNYHRAVQLCYAVKTAGGNGVKREV</sequence>